<sequence length="414" mass="45003">MLDVALIVIAILALLCVIFEDLIHVDKAKTTLLLGTISWLLLFIFSSSISQTEHINNALMSNLTEISTLWLFLVAAMTFVAYLNRKGLIENVMNIVMPEKISLKALLFFTAIFSFCFSSLADNITATLVSIALVLSLGLPLKQTIRFSVLVVFAVNSGGVSLITGDVTTLMIFLQHKVSITELLMLIGPSFVTVMLLAALLSIGITGEVRIKKQRNDIASVDYIIAAIFLATILFTLAANVIFSIPPVLSFLTGMAVMFMVATLYGKHNDNDPILDYIRYIEFDTLLFFLGVLLLVGMLEHIHALNGFMYLYDSLPVSVANYLMGIVSSMIDNVPLTAALLKADIAMTTPEWLSFTYAVGVGGSLLVIGSAAGIVAMSKVEGLTFATFLRYSGLLLLAYSVGYAMVLLLANALY</sequence>
<keyword evidence="7" id="KW-0406">Ion transport</keyword>
<dbReference type="EMBL" id="JAUOQI010000008">
    <property type="protein sequence ID" value="MDO6578216.1"/>
    <property type="molecule type" value="Genomic_DNA"/>
</dbReference>
<dbReference type="Proteomes" id="UP001170717">
    <property type="component" value="Unassembled WGS sequence"/>
</dbReference>
<dbReference type="AlphaFoldDB" id="A0AAW7Z5G4"/>
<keyword evidence="3" id="KW-0050">Antiport</keyword>
<gene>
    <name evidence="14" type="primary">nhaD</name>
    <name evidence="13" type="ORF">AVL57_09980</name>
    <name evidence="14" type="ORF">Q4527_12475</name>
</gene>
<dbReference type="InterPro" id="IPR045016">
    <property type="entry name" value="NhaD-like"/>
</dbReference>
<dbReference type="GO" id="GO:0006814">
    <property type="term" value="P:sodium ion transport"/>
    <property type="evidence" value="ECO:0007669"/>
    <property type="project" value="UniProtKB-KW"/>
</dbReference>
<dbReference type="GO" id="GO:0015297">
    <property type="term" value="F:antiporter activity"/>
    <property type="evidence" value="ECO:0007669"/>
    <property type="project" value="UniProtKB-KW"/>
</dbReference>
<evidence type="ECO:0000256" key="7">
    <source>
        <dbReference type="ARBA" id="ARBA00023065"/>
    </source>
</evidence>
<keyword evidence="5 11" id="KW-1133">Transmembrane helix</keyword>
<dbReference type="InterPro" id="IPR004680">
    <property type="entry name" value="Cit_transptr-like_dom"/>
</dbReference>
<dbReference type="GO" id="GO:0016020">
    <property type="term" value="C:membrane"/>
    <property type="evidence" value="ECO:0007669"/>
    <property type="project" value="UniProtKB-SubCell"/>
</dbReference>
<evidence type="ECO:0000313" key="15">
    <source>
        <dbReference type="Proteomes" id="UP000056750"/>
    </source>
</evidence>
<evidence type="ECO:0000259" key="12">
    <source>
        <dbReference type="Pfam" id="PF03600"/>
    </source>
</evidence>
<keyword evidence="9" id="KW-0739">Sodium transport</keyword>
<evidence type="ECO:0000256" key="11">
    <source>
        <dbReference type="SAM" id="Phobius"/>
    </source>
</evidence>
<evidence type="ECO:0000256" key="9">
    <source>
        <dbReference type="ARBA" id="ARBA00023201"/>
    </source>
</evidence>
<feature type="transmembrane region" description="Helical" evidence="11">
    <location>
        <begin position="126"/>
        <end position="142"/>
    </location>
</feature>
<evidence type="ECO:0000313" key="16">
    <source>
        <dbReference type="Proteomes" id="UP001170717"/>
    </source>
</evidence>
<evidence type="ECO:0000256" key="10">
    <source>
        <dbReference type="ARBA" id="ARBA00025753"/>
    </source>
</evidence>
<feature type="transmembrane region" description="Helical" evidence="11">
    <location>
        <begin position="388"/>
        <end position="410"/>
    </location>
</feature>
<keyword evidence="4 11" id="KW-0812">Transmembrane</keyword>
<evidence type="ECO:0000313" key="13">
    <source>
        <dbReference type="EMBL" id="AMJ74265.1"/>
    </source>
</evidence>
<proteinExistence type="inferred from homology"/>
<evidence type="ECO:0000256" key="1">
    <source>
        <dbReference type="ARBA" id="ARBA00004141"/>
    </source>
</evidence>
<evidence type="ECO:0000256" key="2">
    <source>
        <dbReference type="ARBA" id="ARBA00022448"/>
    </source>
</evidence>
<feature type="transmembrane region" description="Helical" evidence="11">
    <location>
        <begin position="6"/>
        <end position="23"/>
    </location>
</feature>
<feature type="transmembrane region" description="Helical" evidence="11">
    <location>
        <begin position="353"/>
        <end position="376"/>
    </location>
</feature>
<dbReference type="NCBIfam" id="NF038006">
    <property type="entry name" value="NhaD_1"/>
    <property type="match status" value="1"/>
</dbReference>
<feature type="transmembrane region" description="Helical" evidence="11">
    <location>
        <begin position="149"/>
        <end position="174"/>
    </location>
</feature>
<dbReference type="Proteomes" id="UP000056750">
    <property type="component" value="Chromosome"/>
</dbReference>
<dbReference type="KEGG" id="asq:AVL57_09980"/>
<evidence type="ECO:0000256" key="4">
    <source>
        <dbReference type="ARBA" id="ARBA00022692"/>
    </source>
</evidence>
<organism evidence="14 16">
    <name type="scientific">Alteromonas stellipolaris</name>
    <dbReference type="NCBI Taxonomy" id="233316"/>
    <lineage>
        <taxon>Bacteria</taxon>
        <taxon>Pseudomonadati</taxon>
        <taxon>Pseudomonadota</taxon>
        <taxon>Gammaproteobacteria</taxon>
        <taxon>Alteromonadales</taxon>
        <taxon>Alteromonadaceae</taxon>
        <taxon>Alteromonas/Salinimonas group</taxon>
        <taxon>Alteromonas</taxon>
    </lineage>
</organism>
<evidence type="ECO:0000256" key="3">
    <source>
        <dbReference type="ARBA" id="ARBA00022449"/>
    </source>
</evidence>
<keyword evidence="8 11" id="KW-0472">Membrane</keyword>
<feature type="transmembrane region" description="Helical" evidence="11">
    <location>
        <begin position="186"/>
        <end position="209"/>
    </location>
</feature>
<feature type="transmembrane region" description="Helical" evidence="11">
    <location>
        <begin position="319"/>
        <end position="341"/>
    </location>
</feature>
<accession>A0AAW7Z5G4</accession>
<feature type="transmembrane region" description="Helical" evidence="11">
    <location>
        <begin position="248"/>
        <end position="265"/>
    </location>
</feature>
<keyword evidence="6" id="KW-0915">Sodium</keyword>
<reference evidence="14" key="2">
    <citation type="submission" date="2023-07" db="EMBL/GenBank/DDBJ databases">
        <title>Genome content predicts the carbon catabolic preferences of heterotrophic bacteria.</title>
        <authorList>
            <person name="Gralka M."/>
        </authorList>
    </citation>
    <scope>NUCLEOTIDE SEQUENCE</scope>
    <source>
        <strain evidence="14">F2M12</strain>
    </source>
</reference>
<reference evidence="13 15" key="1">
    <citation type="submission" date="2015-12" db="EMBL/GenBank/DDBJ databases">
        <title>Intraspecies pangenome expansion in the marine bacterium Alteromonas.</title>
        <authorList>
            <person name="Lopez-Perez M."/>
            <person name="Rodriguez-Valera F."/>
        </authorList>
    </citation>
    <scope>NUCLEOTIDE SEQUENCE [LARGE SCALE GENOMIC DNA]</scope>
    <source>
        <strain evidence="13 15">LMG 21861</strain>
    </source>
</reference>
<evidence type="ECO:0000256" key="8">
    <source>
        <dbReference type="ARBA" id="ARBA00023136"/>
    </source>
</evidence>
<feature type="transmembrane region" description="Helical" evidence="11">
    <location>
        <begin position="101"/>
        <end position="120"/>
    </location>
</feature>
<keyword evidence="15" id="KW-1185">Reference proteome</keyword>
<comment type="subcellular location">
    <subcellularLocation>
        <location evidence="1">Membrane</location>
        <topology evidence="1">Multi-pass membrane protein</topology>
    </subcellularLocation>
</comment>
<evidence type="ECO:0000256" key="6">
    <source>
        <dbReference type="ARBA" id="ARBA00023053"/>
    </source>
</evidence>
<comment type="similarity">
    <text evidence="10">Belongs to the NhaD Na(+)/H(+) (TC 2.A.62) antiporter family.</text>
</comment>
<feature type="transmembrane region" description="Helical" evidence="11">
    <location>
        <begin position="30"/>
        <end position="49"/>
    </location>
</feature>
<dbReference type="RefSeq" id="WP_057793011.1">
    <property type="nucleotide sequence ID" value="NZ_CAXIBE010000094.1"/>
</dbReference>
<keyword evidence="2" id="KW-0813">Transport</keyword>
<feature type="transmembrane region" description="Helical" evidence="11">
    <location>
        <begin position="277"/>
        <end position="299"/>
    </location>
</feature>
<feature type="transmembrane region" description="Helical" evidence="11">
    <location>
        <begin position="221"/>
        <end position="242"/>
    </location>
</feature>
<feature type="transmembrane region" description="Helical" evidence="11">
    <location>
        <begin position="69"/>
        <end position="89"/>
    </location>
</feature>
<evidence type="ECO:0000313" key="14">
    <source>
        <dbReference type="EMBL" id="MDO6578216.1"/>
    </source>
</evidence>
<dbReference type="Pfam" id="PF03600">
    <property type="entry name" value="CitMHS"/>
    <property type="match status" value="1"/>
</dbReference>
<feature type="domain" description="Citrate transporter-like" evidence="12">
    <location>
        <begin position="14"/>
        <end position="360"/>
    </location>
</feature>
<evidence type="ECO:0000256" key="5">
    <source>
        <dbReference type="ARBA" id="ARBA00022989"/>
    </source>
</evidence>
<dbReference type="EMBL" id="CP013926">
    <property type="protein sequence ID" value="AMJ74265.1"/>
    <property type="molecule type" value="Genomic_DNA"/>
</dbReference>
<dbReference type="PANTHER" id="PTHR43269">
    <property type="entry name" value="SODIUM/PROTON ANTIPORTER 1-RELATED"/>
    <property type="match status" value="1"/>
</dbReference>
<protein>
    <submittedName>
        <fullName evidence="13 14">Sodium:proton antiporter</fullName>
    </submittedName>
</protein>
<dbReference type="PANTHER" id="PTHR43269:SF2">
    <property type="entry name" value="SODIUM_PROTON ANTIPORTER 1-RELATED"/>
    <property type="match status" value="1"/>
</dbReference>
<name>A0AAW7Z5G4_9ALTE</name>